<organism evidence="3">
    <name type="scientific">Tanacetum cinerariifolium</name>
    <name type="common">Dalmatian daisy</name>
    <name type="synonym">Chrysanthemum cinerariifolium</name>
    <dbReference type="NCBI Taxonomy" id="118510"/>
    <lineage>
        <taxon>Eukaryota</taxon>
        <taxon>Viridiplantae</taxon>
        <taxon>Streptophyta</taxon>
        <taxon>Embryophyta</taxon>
        <taxon>Tracheophyta</taxon>
        <taxon>Spermatophyta</taxon>
        <taxon>Magnoliopsida</taxon>
        <taxon>eudicotyledons</taxon>
        <taxon>Gunneridae</taxon>
        <taxon>Pentapetalae</taxon>
        <taxon>asterids</taxon>
        <taxon>campanulids</taxon>
        <taxon>Asterales</taxon>
        <taxon>Asteraceae</taxon>
        <taxon>Asteroideae</taxon>
        <taxon>Anthemideae</taxon>
        <taxon>Anthemidinae</taxon>
        <taxon>Tanacetum</taxon>
    </lineage>
</organism>
<dbReference type="Pfam" id="PF03140">
    <property type="entry name" value="DUF247"/>
    <property type="match status" value="2"/>
</dbReference>
<proteinExistence type="predicted"/>
<dbReference type="PANTHER" id="PTHR31170:SF25">
    <property type="entry name" value="BNAA09G04570D PROTEIN"/>
    <property type="match status" value="1"/>
</dbReference>
<dbReference type="AlphaFoldDB" id="A0A6L2NHA7"/>
<sequence length="287" mass="32512">MKACVTRASGSIDQIKACYIGMKAYPDSKLVEMMVTDACFILAFIYNYCGKPDSSLGQNVLLYPHIFLDMNQDRDSSIVPKNQDRDSSTVPKNQDRDSSTVPLWQDGDLSRAPKKQDGDSSTVPKMGKRPMVLCFPKSWVKPTFKMPVLRIHDHSELFIRNLIIYEHSSEVQTCVTSYMNALDFLIDTPENVAKMVKSQVLVNYLGSDEEAAGMINNICKEVPIGDFYYKDEWKVLDEYYKAYWPNIIIAGLRHKYFGNPWSIIALIAGVVLFILTVIQTSYTVKAA</sequence>
<evidence type="ECO:0000313" key="3">
    <source>
        <dbReference type="EMBL" id="GEU84947.1"/>
    </source>
</evidence>
<protein>
    <submittedName>
        <fullName evidence="3">Uncharacterized protein</fullName>
    </submittedName>
</protein>
<reference evidence="3" key="1">
    <citation type="journal article" date="2019" name="Sci. Rep.">
        <title>Draft genome of Tanacetum cinerariifolium, the natural source of mosquito coil.</title>
        <authorList>
            <person name="Yamashiro T."/>
            <person name="Shiraishi A."/>
            <person name="Satake H."/>
            <person name="Nakayama K."/>
        </authorList>
    </citation>
    <scope>NUCLEOTIDE SEQUENCE</scope>
</reference>
<feature type="transmembrane region" description="Helical" evidence="2">
    <location>
        <begin position="261"/>
        <end position="282"/>
    </location>
</feature>
<comment type="caution">
    <text evidence="3">The sequence shown here is derived from an EMBL/GenBank/DDBJ whole genome shotgun (WGS) entry which is preliminary data.</text>
</comment>
<keyword evidence="2" id="KW-0812">Transmembrane</keyword>
<feature type="compositionally biased region" description="Basic and acidic residues" evidence="1">
    <location>
        <begin position="77"/>
        <end position="98"/>
    </location>
</feature>
<accession>A0A6L2NHA7</accession>
<name>A0A6L2NHA7_TANCI</name>
<keyword evidence="2" id="KW-0472">Membrane</keyword>
<feature type="region of interest" description="Disordered" evidence="1">
    <location>
        <begin position="77"/>
        <end position="125"/>
    </location>
</feature>
<dbReference type="PANTHER" id="PTHR31170">
    <property type="entry name" value="BNAC04G53230D PROTEIN"/>
    <property type="match status" value="1"/>
</dbReference>
<keyword evidence="2" id="KW-1133">Transmembrane helix</keyword>
<gene>
    <name evidence="3" type="ORF">Tci_056925</name>
</gene>
<feature type="compositionally biased region" description="Basic and acidic residues" evidence="1">
    <location>
        <begin position="108"/>
        <end position="118"/>
    </location>
</feature>
<evidence type="ECO:0000256" key="1">
    <source>
        <dbReference type="SAM" id="MobiDB-lite"/>
    </source>
</evidence>
<evidence type="ECO:0000256" key="2">
    <source>
        <dbReference type="SAM" id="Phobius"/>
    </source>
</evidence>
<dbReference type="InterPro" id="IPR004158">
    <property type="entry name" value="DUF247_pln"/>
</dbReference>
<dbReference type="EMBL" id="BKCJ010009002">
    <property type="protein sequence ID" value="GEU84947.1"/>
    <property type="molecule type" value="Genomic_DNA"/>
</dbReference>